<gene>
    <name evidence="2" type="ORF">QNI16_23885</name>
</gene>
<feature type="transmembrane region" description="Helical" evidence="1">
    <location>
        <begin position="170"/>
        <end position="188"/>
    </location>
</feature>
<name>A0AAE3QU82_9BACT</name>
<keyword evidence="1" id="KW-0472">Membrane</keyword>
<feature type="transmembrane region" description="Helical" evidence="1">
    <location>
        <begin position="119"/>
        <end position="138"/>
    </location>
</feature>
<reference evidence="2" key="1">
    <citation type="submission" date="2023-05" db="EMBL/GenBank/DDBJ databases">
        <authorList>
            <person name="Zhang X."/>
        </authorList>
    </citation>
    <scope>NUCLEOTIDE SEQUENCE</scope>
    <source>
        <strain evidence="2">YF14B1</strain>
    </source>
</reference>
<keyword evidence="1" id="KW-1133">Transmembrane helix</keyword>
<evidence type="ECO:0000256" key="1">
    <source>
        <dbReference type="SAM" id="Phobius"/>
    </source>
</evidence>
<dbReference type="Proteomes" id="UP001241110">
    <property type="component" value="Unassembled WGS sequence"/>
</dbReference>
<evidence type="ECO:0000313" key="3">
    <source>
        <dbReference type="Proteomes" id="UP001241110"/>
    </source>
</evidence>
<proteinExistence type="predicted"/>
<dbReference type="RefSeq" id="WP_313983584.1">
    <property type="nucleotide sequence ID" value="NZ_JASJOS010000011.1"/>
</dbReference>
<feature type="transmembrane region" description="Helical" evidence="1">
    <location>
        <begin position="12"/>
        <end position="31"/>
    </location>
</feature>
<evidence type="ECO:0000313" key="2">
    <source>
        <dbReference type="EMBL" id="MDJ1483560.1"/>
    </source>
</evidence>
<accession>A0AAE3QU82</accession>
<sequence length="205" mass="22787">MKTATHSLDSKFAGLTLLLAPVLLLISTFFWEGKEYGVTGGTILVIALVFWIPALCVLYYLLRDKMPYVSRIGIVVSIYSCVGGINFGFVGVYSSIFSISHQTYLEGFSHYPVASNLLLFWPGPLFVINLFFLAISLIRTRTIPIWTGIVLCVGILTFPISRILRIELLAHFSDILMAIPLLYLGWAFSKTSIFNPPKSNLSPSV</sequence>
<dbReference type="EMBL" id="JASJOS010000011">
    <property type="protein sequence ID" value="MDJ1483560.1"/>
    <property type="molecule type" value="Genomic_DNA"/>
</dbReference>
<organism evidence="2 3">
    <name type="scientific">Xanthocytophaga flava</name>
    <dbReference type="NCBI Taxonomy" id="3048013"/>
    <lineage>
        <taxon>Bacteria</taxon>
        <taxon>Pseudomonadati</taxon>
        <taxon>Bacteroidota</taxon>
        <taxon>Cytophagia</taxon>
        <taxon>Cytophagales</taxon>
        <taxon>Rhodocytophagaceae</taxon>
        <taxon>Xanthocytophaga</taxon>
    </lineage>
</organism>
<feature type="transmembrane region" description="Helical" evidence="1">
    <location>
        <begin position="43"/>
        <end position="62"/>
    </location>
</feature>
<feature type="transmembrane region" description="Helical" evidence="1">
    <location>
        <begin position="145"/>
        <end position="164"/>
    </location>
</feature>
<feature type="transmembrane region" description="Helical" evidence="1">
    <location>
        <begin position="74"/>
        <end position="99"/>
    </location>
</feature>
<dbReference type="AlphaFoldDB" id="A0AAE3QU82"/>
<comment type="caution">
    <text evidence="2">The sequence shown here is derived from an EMBL/GenBank/DDBJ whole genome shotgun (WGS) entry which is preliminary data.</text>
</comment>
<protein>
    <submittedName>
        <fullName evidence="2">Uncharacterized protein</fullName>
    </submittedName>
</protein>
<keyword evidence="1" id="KW-0812">Transmembrane</keyword>